<dbReference type="Proteomes" id="UP000315003">
    <property type="component" value="Chromosome"/>
</dbReference>
<keyword evidence="2" id="KW-0812">Transmembrane</keyword>
<name>A0A517T002_9BACT</name>
<proteinExistence type="predicted"/>
<dbReference type="OrthoDB" id="266806at2"/>
<keyword evidence="2" id="KW-1133">Transmembrane helix</keyword>
<feature type="transmembrane region" description="Helical" evidence="2">
    <location>
        <begin position="25"/>
        <end position="46"/>
    </location>
</feature>
<keyword evidence="4" id="KW-1185">Reference proteome</keyword>
<evidence type="ECO:0008006" key="5">
    <source>
        <dbReference type="Google" id="ProtNLM"/>
    </source>
</evidence>
<dbReference type="RefSeq" id="WP_145275992.1">
    <property type="nucleotide sequence ID" value="NZ_CP036272.1"/>
</dbReference>
<reference evidence="3 4" key="1">
    <citation type="submission" date="2019-02" db="EMBL/GenBank/DDBJ databases">
        <title>Deep-cultivation of Planctomycetes and their phenomic and genomic characterization uncovers novel biology.</title>
        <authorList>
            <person name="Wiegand S."/>
            <person name="Jogler M."/>
            <person name="Boedeker C."/>
            <person name="Pinto D."/>
            <person name="Vollmers J."/>
            <person name="Rivas-Marin E."/>
            <person name="Kohn T."/>
            <person name="Peeters S.H."/>
            <person name="Heuer A."/>
            <person name="Rast P."/>
            <person name="Oberbeckmann S."/>
            <person name="Bunk B."/>
            <person name="Jeske O."/>
            <person name="Meyerdierks A."/>
            <person name="Storesund J.E."/>
            <person name="Kallscheuer N."/>
            <person name="Luecker S."/>
            <person name="Lage O.M."/>
            <person name="Pohl T."/>
            <person name="Merkel B.J."/>
            <person name="Hornburger P."/>
            <person name="Mueller R.-W."/>
            <person name="Bruemmer F."/>
            <person name="Labrenz M."/>
            <person name="Spormann A.M."/>
            <person name="Op den Camp H."/>
            <person name="Overmann J."/>
            <person name="Amann R."/>
            <person name="Jetten M.S.M."/>
            <person name="Mascher T."/>
            <person name="Medema M.H."/>
            <person name="Devos D.P."/>
            <person name="Kaster A.-K."/>
            <person name="Ovreas L."/>
            <person name="Rohde M."/>
            <person name="Galperin M.Y."/>
            <person name="Jogler C."/>
        </authorList>
    </citation>
    <scope>NUCLEOTIDE SEQUENCE [LARGE SCALE GENOMIC DNA]</scope>
    <source>
        <strain evidence="3 4">SV_7m_r</strain>
    </source>
</reference>
<sequence>MHLSNYLTCLWPGLSELWWRGRLSALPLAIGFALAFNALLVMRYLYPTWVDPWLIGSAWWIGIVMWGVWTVKSMRALPELLQPRQVSQQPDCFPEAQQAFLAEQWDVAEARLLAVLEIEPRDPPALLLLSGVYRHTDRAGYAAALIQELQRLEVAAAWEIEIQAEAERVQRWLELQAEATDAGQEDVAPNEPENEPENDSAVEPQEQAGETEDSPPEVLSMDANRGQQPEESSTLHDSAITHWSRKAA</sequence>
<evidence type="ECO:0000256" key="1">
    <source>
        <dbReference type="SAM" id="MobiDB-lite"/>
    </source>
</evidence>
<evidence type="ECO:0000313" key="4">
    <source>
        <dbReference type="Proteomes" id="UP000315003"/>
    </source>
</evidence>
<keyword evidence="2" id="KW-0472">Membrane</keyword>
<feature type="transmembrane region" description="Helical" evidence="2">
    <location>
        <begin position="52"/>
        <end position="71"/>
    </location>
</feature>
<protein>
    <recommendedName>
        <fullName evidence="5">Tetratricopeptide repeat protein</fullName>
    </recommendedName>
</protein>
<dbReference type="EMBL" id="CP036272">
    <property type="protein sequence ID" value="QDT61724.1"/>
    <property type="molecule type" value="Genomic_DNA"/>
</dbReference>
<dbReference type="AlphaFoldDB" id="A0A517T002"/>
<feature type="compositionally biased region" description="Polar residues" evidence="1">
    <location>
        <begin position="225"/>
        <end position="236"/>
    </location>
</feature>
<feature type="region of interest" description="Disordered" evidence="1">
    <location>
        <begin position="180"/>
        <end position="248"/>
    </location>
</feature>
<organism evidence="3 4">
    <name type="scientific">Stieleria bergensis</name>
    <dbReference type="NCBI Taxonomy" id="2528025"/>
    <lineage>
        <taxon>Bacteria</taxon>
        <taxon>Pseudomonadati</taxon>
        <taxon>Planctomycetota</taxon>
        <taxon>Planctomycetia</taxon>
        <taxon>Pirellulales</taxon>
        <taxon>Pirellulaceae</taxon>
        <taxon>Stieleria</taxon>
    </lineage>
</organism>
<gene>
    <name evidence="3" type="ORF">SV7mr_42630</name>
</gene>
<evidence type="ECO:0000256" key="2">
    <source>
        <dbReference type="SAM" id="Phobius"/>
    </source>
</evidence>
<accession>A0A517T002</accession>
<evidence type="ECO:0000313" key="3">
    <source>
        <dbReference type="EMBL" id="QDT61724.1"/>
    </source>
</evidence>